<dbReference type="EMBL" id="PELR01000019">
    <property type="protein sequence ID" value="RTH07077.1"/>
    <property type="molecule type" value="Genomic_DNA"/>
</dbReference>
<dbReference type="AlphaFoldDB" id="A0A430RGB1"/>
<gene>
    <name evidence="1" type="ORF">CSW45_00930</name>
</gene>
<name>A0A430RGB1_THESC</name>
<reference evidence="1 2" key="1">
    <citation type="journal article" date="2019" name="Extremophiles">
        <title>Biogeography of thermophiles and predominance of Thermus scotoductus in domestic water heaters.</title>
        <authorList>
            <person name="Wilpiszeski R.L."/>
            <person name="Zhang Z."/>
            <person name="House C.H."/>
        </authorList>
    </citation>
    <scope>NUCLEOTIDE SEQUENCE [LARGE SCALE GENOMIC DNA]</scope>
    <source>
        <strain evidence="1 2">32_S32</strain>
    </source>
</reference>
<protein>
    <submittedName>
        <fullName evidence="1">Uncharacterized protein</fullName>
    </submittedName>
</protein>
<evidence type="ECO:0000313" key="1">
    <source>
        <dbReference type="EMBL" id="RTH07077.1"/>
    </source>
</evidence>
<dbReference type="Proteomes" id="UP000286910">
    <property type="component" value="Unassembled WGS sequence"/>
</dbReference>
<dbReference type="RefSeq" id="WP_126177443.1">
    <property type="nucleotide sequence ID" value="NZ_PELN01000015.1"/>
</dbReference>
<proteinExistence type="predicted"/>
<accession>A0A430RGB1</accession>
<sequence>MLEREFFGVIAKAHKERLDRVSHGRPEVPAHTFEEFTPGARTGSQEACRTGNSGQQSSDEMAQRLLSGALYLGVRILQSCAQGLEIGQRSGQFCCHRGTDQLADLGDLGRANDPKDEVPKLLAAVVKVPQMTEVEHEAGSDEDHEVRVVNEAADYLFTRASQ</sequence>
<organism evidence="1 2">
    <name type="scientific">Thermus scotoductus</name>
    <dbReference type="NCBI Taxonomy" id="37636"/>
    <lineage>
        <taxon>Bacteria</taxon>
        <taxon>Thermotogati</taxon>
        <taxon>Deinococcota</taxon>
        <taxon>Deinococci</taxon>
        <taxon>Thermales</taxon>
        <taxon>Thermaceae</taxon>
        <taxon>Thermus</taxon>
    </lineage>
</organism>
<comment type="caution">
    <text evidence="1">The sequence shown here is derived from an EMBL/GenBank/DDBJ whole genome shotgun (WGS) entry which is preliminary data.</text>
</comment>
<evidence type="ECO:0000313" key="2">
    <source>
        <dbReference type="Proteomes" id="UP000286910"/>
    </source>
</evidence>